<dbReference type="Gene3D" id="3.90.220.20">
    <property type="entry name" value="DNA methylase specificity domains"/>
    <property type="match status" value="1"/>
</dbReference>
<dbReference type="SUPFAM" id="SSF116734">
    <property type="entry name" value="DNA methylase specificity domain"/>
    <property type="match status" value="1"/>
</dbReference>
<name>A0A2M7M1Z2_9BACT</name>
<evidence type="ECO:0008006" key="5">
    <source>
        <dbReference type="Google" id="ProtNLM"/>
    </source>
</evidence>
<dbReference type="AlphaFoldDB" id="A0A2M7M1Z2"/>
<keyword evidence="2" id="KW-0238">DNA-binding</keyword>
<dbReference type="GO" id="GO:0003677">
    <property type="term" value="F:DNA binding"/>
    <property type="evidence" value="ECO:0007669"/>
    <property type="project" value="UniProtKB-KW"/>
</dbReference>
<comment type="caution">
    <text evidence="3">The sequence shown here is derived from an EMBL/GenBank/DDBJ whole genome shotgun (WGS) entry which is preliminary data.</text>
</comment>
<dbReference type="GO" id="GO:0009307">
    <property type="term" value="P:DNA restriction-modification system"/>
    <property type="evidence" value="ECO:0007669"/>
    <property type="project" value="UniProtKB-KW"/>
</dbReference>
<proteinExistence type="predicted"/>
<protein>
    <recommendedName>
        <fullName evidence="5">Type I restriction modification DNA specificity domain-containing protein</fullName>
    </recommendedName>
</protein>
<reference evidence="4" key="1">
    <citation type="submission" date="2017-09" db="EMBL/GenBank/DDBJ databases">
        <title>Depth-based differentiation of microbial function through sediment-hosted aquifers and enrichment of novel symbionts in the deep terrestrial subsurface.</title>
        <authorList>
            <person name="Probst A.J."/>
            <person name="Ladd B."/>
            <person name="Jarett J.K."/>
            <person name="Geller-Mcgrath D.E."/>
            <person name="Sieber C.M.K."/>
            <person name="Emerson J.B."/>
            <person name="Anantharaman K."/>
            <person name="Thomas B.C."/>
            <person name="Malmstrom R."/>
            <person name="Stieglmeier M."/>
            <person name="Klingl A."/>
            <person name="Woyke T."/>
            <person name="Ryan C.M."/>
            <person name="Banfield J.F."/>
        </authorList>
    </citation>
    <scope>NUCLEOTIDE SEQUENCE [LARGE SCALE GENOMIC DNA]</scope>
</reference>
<evidence type="ECO:0000313" key="3">
    <source>
        <dbReference type="EMBL" id="PIX76688.1"/>
    </source>
</evidence>
<evidence type="ECO:0000313" key="4">
    <source>
        <dbReference type="Proteomes" id="UP000229703"/>
    </source>
</evidence>
<accession>A0A2M7M1Z2</accession>
<dbReference type="EMBL" id="PFJK01000287">
    <property type="protein sequence ID" value="PIX76688.1"/>
    <property type="molecule type" value="Genomic_DNA"/>
</dbReference>
<gene>
    <name evidence="3" type="ORF">COZ37_06570</name>
</gene>
<evidence type="ECO:0000256" key="1">
    <source>
        <dbReference type="ARBA" id="ARBA00022747"/>
    </source>
</evidence>
<dbReference type="Proteomes" id="UP000229703">
    <property type="component" value="Unassembled WGS sequence"/>
</dbReference>
<sequence>MLVLAKSLVLQMQLEKQTSGTILTAVPKEAVKNIVIPILPKPTQQKIADLVQRSHSARQQGKELLEKAKRKVEEIVEKG</sequence>
<dbReference type="InterPro" id="IPR044946">
    <property type="entry name" value="Restrct_endonuc_typeI_TRD_sf"/>
</dbReference>
<keyword evidence="1" id="KW-0680">Restriction system</keyword>
<organism evidence="3 4">
    <name type="scientific">bacterium (Candidatus Ratteibacteria) CG_4_10_14_3_um_filter_41_18</name>
    <dbReference type="NCBI Taxonomy" id="2014287"/>
    <lineage>
        <taxon>Bacteria</taxon>
        <taxon>Candidatus Ratteibacteria</taxon>
    </lineage>
</organism>
<feature type="non-terminal residue" evidence="3">
    <location>
        <position position="1"/>
    </location>
</feature>
<evidence type="ECO:0000256" key="2">
    <source>
        <dbReference type="ARBA" id="ARBA00023125"/>
    </source>
</evidence>